<organism evidence="2">
    <name type="scientific">Neisseria leonii</name>
    <dbReference type="NCBI Taxonomy" id="2995413"/>
    <lineage>
        <taxon>Bacteria</taxon>
        <taxon>Pseudomonadati</taxon>
        <taxon>Pseudomonadota</taxon>
        <taxon>Betaproteobacteria</taxon>
        <taxon>Neisseriales</taxon>
        <taxon>Neisseriaceae</taxon>
        <taxon>Neisseria</taxon>
    </lineage>
</organism>
<dbReference type="AlphaFoldDB" id="A0A9X4DZK6"/>
<dbReference type="EMBL" id="CP146598">
    <property type="protein sequence ID" value="WWY03200.1"/>
    <property type="molecule type" value="Genomic_DNA"/>
</dbReference>
<name>A0A9X4DZK6_9NEIS</name>
<reference evidence="3" key="2">
    <citation type="submission" date="2024-02" db="EMBL/GenBank/DDBJ databases">
        <title>Neisseria leonii sp. nov.</title>
        <authorList>
            <person name="Boutroux M."/>
            <person name="Favre-Rochex S."/>
            <person name="Gorgette O."/>
            <person name="Touak G."/>
            <person name="Muhle E."/>
            <person name="Chesneau O."/>
            <person name="Clermont D."/>
            <person name="Rahi P."/>
        </authorList>
    </citation>
    <scope>NUCLEOTIDE SEQUENCE</scope>
    <source>
        <strain evidence="3">51.81</strain>
    </source>
</reference>
<evidence type="ECO:0000313" key="4">
    <source>
        <dbReference type="Proteomes" id="UP001149607"/>
    </source>
</evidence>
<evidence type="ECO:0000259" key="1">
    <source>
        <dbReference type="Pfam" id="PF09623"/>
    </source>
</evidence>
<sequence>MSKNKKKILVAVTGMSPQIVTETLYALYTQQQWLPQEIHVLTTQTGAANIAASLLGETGFFERLRREYGLPAIGFGTDFIHVIEDENGLPLADIRTPQENSLAADRIVRFIHDLCADDQTELHVSIAGGRKSMGFYIGYALSLFGRRQDRLSHVLVEEAFEQHREFFYPPRQSLWIDTVKGRMDAAEAKVMLADIPFVRIREGLPKLRLADDWRFSQAVAITQQSLSGFHLLIDCPSLSIVCGNMATIKLAEREFSFYLAMAEFKCEDVVLCREKNSPDYERLKERYWHHYCRFKKELRGGSGEAEKRRQAVYRALDIDEIWKEVPTRIKKVLSHHLDDYAQYYCIISSGERNRLCYQLAVDKKRIEICY</sequence>
<gene>
    <name evidence="2" type="primary">csm6</name>
    <name evidence="2" type="ORF">ORY91_000146</name>
    <name evidence="3" type="ORF">V9W64_00100</name>
</gene>
<dbReference type="RefSeq" id="WP_274584126.1">
    <property type="nucleotide sequence ID" value="NZ_CP145811.1"/>
</dbReference>
<keyword evidence="4" id="KW-1185">Reference proteome</keyword>
<dbReference type="CDD" id="cd09741">
    <property type="entry name" value="Csx1_III-U"/>
    <property type="match status" value="1"/>
</dbReference>
<evidence type="ECO:0000313" key="2">
    <source>
        <dbReference type="EMBL" id="MDD9326778.1"/>
    </source>
</evidence>
<dbReference type="InterPro" id="IPR013413">
    <property type="entry name" value="CRISPR-assoc_prot_NE0113"/>
</dbReference>
<protein>
    <submittedName>
        <fullName evidence="2">CRISPR-associated ring nuclease Csm6</fullName>
    </submittedName>
</protein>
<dbReference type="NCBIfam" id="TIGR02584">
    <property type="entry name" value="cas_NE0113"/>
    <property type="match status" value="1"/>
</dbReference>
<dbReference type="EMBL" id="JAPQFL010000001">
    <property type="protein sequence ID" value="MDD9326778.1"/>
    <property type="molecule type" value="Genomic_DNA"/>
</dbReference>
<proteinExistence type="predicted"/>
<reference evidence="2" key="1">
    <citation type="submission" date="2022-10" db="EMBL/GenBank/DDBJ databases">
        <authorList>
            <person name="Boutroux M."/>
        </authorList>
    </citation>
    <scope>NUCLEOTIDE SEQUENCE</scope>
    <source>
        <strain evidence="2">51.81</strain>
    </source>
</reference>
<accession>A0A9X4DZK6</accession>
<dbReference type="Pfam" id="PF09623">
    <property type="entry name" value="Cas_NE0113"/>
    <property type="match status" value="1"/>
</dbReference>
<evidence type="ECO:0000313" key="3">
    <source>
        <dbReference type="EMBL" id="WWY03200.1"/>
    </source>
</evidence>
<feature type="domain" description="CRISPR system ring nuclease SSO2081-like" evidence="1">
    <location>
        <begin position="16"/>
        <end position="226"/>
    </location>
</feature>
<dbReference type="Proteomes" id="UP001149607">
    <property type="component" value="Chromosome"/>
</dbReference>
<dbReference type="InterPro" id="IPR019092">
    <property type="entry name" value="SSO2081-like_dom"/>
</dbReference>